<dbReference type="RefSeq" id="WP_215338855.1">
    <property type="nucleotide sequence ID" value="NZ_JAGSGD010000001.1"/>
</dbReference>
<keyword evidence="1" id="KW-0418">Kinase</keyword>
<dbReference type="InterPro" id="IPR027417">
    <property type="entry name" value="P-loop_NTPase"/>
</dbReference>
<keyword evidence="2" id="KW-1185">Reference proteome</keyword>
<dbReference type="AlphaFoldDB" id="A0A941CYA4"/>
<dbReference type="EMBL" id="JAGSGD010000001">
    <property type="protein sequence ID" value="MBR7618860.1"/>
    <property type="molecule type" value="Genomic_DNA"/>
</dbReference>
<gene>
    <name evidence="1" type="ORF">JKL49_05615</name>
</gene>
<dbReference type="Gene3D" id="3.40.50.300">
    <property type="entry name" value="P-loop containing nucleotide triphosphate hydrolases"/>
    <property type="match status" value="1"/>
</dbReference>
<evidence type="ECO:0000313" key="2">
    <source>
        <dbReference type="Proteomes" id="UP000622580"/>
    </source>
</evidence>
<dbReference type="Proteomes" id="UP000622580">
    <property type="component" value="Unassembled WGS sequence"/>
</dbReference>
<dbReference type="PANTHER" id="PTHR10285">
    <property type="entry name" value="URIDINE KINASE"/>
    <property type="match status" value="1"/>
</dbReference>
<keyword evidence="1" id="KW-0808">Transferase</keyword>
<reference evidence="1" key="1">
    <citation type="submission" date="2021-04" db="EMBL/GenBank/DDBJ databases">
        <title>Draft genome assembly of strain Phenylobacterium sp. 20VBR1 using MiniION and Illumina platforms.</title>
        <authorList>
            <person name="Thomas F.A."/>
            <person name="Krishnan K.P."/>
            <person name="Sinha R.K."/>
        </authorList>
    </citation>
    <scope>NUCLEOTIDE SEQUENCE</scope>
    <source>
        <strain evidence="1">20VBR1</strain>
    </source>
</reference>
<name>A0A941CYA4_9CAUL</name>
<accession>A0A941CYA4</accession>
<organism evidence="1 2">
    <name type="scientific">Phenylobacterium glaciei</name>
    <dbReference type="NCBI Taxonomy" id="2803784"/>
    <lineage>
        <taxon>Bacteria</taxon>
        <taxon>Pseudomonadati</taxon>
        <taxon>Pseudomonadota</taxon>
        <taxon>Alphaproteobacteria</taxon>
        <taxon>Caulobacterales</taxon>
        <taxon>Caulobacteraceae</taxon>
        <taxon>Phenylobacterium</taxon>
    </lineage>
</organism>
<protein>
    <submittedName>
        <fullName evidence="1">Kinase</fullName>
    </submittedName>
</protein>
<comment type="caution">
    <text evidence="1">The sequence shown here is derived from an EMBL/GenBank/DDBJ whole genome shotgun (WGS) entry which is preliminary data.</text>
</comment>
<proteinExistence type="predicted"/>
<evidence type="ECO:0000313" key="1">
    <source>
        <dbReference type="EMBL" id="MBR7618860.1"/>
    </source>
</evidence>
<dbReference type="GO" id="GO:0016301">
    <property type="term" value="F:kinase activity"/>
    <property type="evidence" value="ECO:0007669"/>
    <property type="project" value="UniProtKB-KW"/>
</dbReference>
<sequence length="287" mass="30825">MGAGVDPWLTDFIAAEGLPPDFAETALAICSPLAERILSQVGEPGLVVGICGAQASGKSTLTAVLRAMLEDHGLVVAALSLDDLYLTHAERQALAREIHPLLATRGVPGTHDVELGLAVLDGLARSDETRLPAFDKAADDRRPDGVPASGPVDVILFEGWCVGAVPQADVAAPINALERERDADGRWRTFVNAALAGPYQALFARIGLLVLLKAPSFEVVLAWRQEQEAKLRARLAREGGNLKRAMTDDQVADFIAHYERLTRHILAEMPGRADVLVTLDDARRPRA</sequence>
<dbReference type="SUPFAM" id="SSF52540">
    <property type="entry name" value="P-loop containing nucleoside triphosphate hydrolases"/>
    <property type="match status" value="1"/>
</dbReference>